<feature type="region of interest" description="Disordered" evidence="1">
    <location>
        <begin position="826"/>
        <end position="857"/>
    </location>
</feature>
<reference evidence="2" key="1">
    <citation type="submission" date="2016-11" db="EMBL/GenBank/DDBJ databases">
        <title>The genome of Nicotiana attenuata.</title>
        <authorList>
            <person name="Xu S."/>
            <person name="Brockmoeller T."/>
            <person name="Gaquerel E."/>
            <person name="Navarro A."/>
            <person name="Kuhl H."/>
            <person name="Gase K."/>
            <person name="Ling Z."/>
            <person name="Zhou W."/>
            <person name="Kreitzer C."/>
            <person name="Stanke M."/>
            <person name="Tang H."/>
            <person name="Lyons E."/>
            <person name="Pandey P."/>
            <person name="Pandey S.P."/>
            <person name="Timmermann B."/>
            <person name="Baldwin I.T."/>
        </authorList>
    </citation>
    <scope>NUCLEOTIDE SEQUENCE [LARGE SCALE GENOMIC DNA]</scope>
    <source>
        <strain evidence="2">UT</strain>
    </source>
</reference>
<feature type="region of interest" description="Disordered" evidence="1">
    <location>
        <begin position="419"/>
        <end position="447"/>
    </location>
</feature>
<gene>
    <name evidence="2" type="ORF">A4A49_49739</name>
</gene>
<feature type="compositionally biased region" description="Basic and acidic residues" evidence="1">
    <location>
        <begin position="826"/>
        <end position="849"/>
    </location>
</feature>
<sequence length="1000" mass="110589">MQGILSSNNDNLSNIAALLNGKSACTTIRFERRRLLSNAFTLSAGRALTRGDRADSHGKWSILWEATATGYGLVAMEKMCGRREDSRARFCGKRERVEREGRYGREKVSENEMKGAGHEIGYNRKYELGRWVMKRLSVQGIRIRKRLFMQIRGEGIWMYWWLIMQAGNGTGLGWGKIRLGQDLKLGCSVKHRIWTALLGPVRWTGCLCNGQLSMWLHLQFMETRVIGISCGYYCKSEVFFDWAETVREESCGPIDGSKAKDAENRNRVDKSTLNSEGNTQARIGSKINHTGVGGSLNSIAPHHTSRPEELVQKKVNQETNMGDADKSQKANNESTSQWVQRAFNTKVTAINTSCHEIPSQDTLVEEQLALNDKKEFVEDPDLEVFKSTEKAKAIGGKLWANQTEEVDEDGQIPEILQSDEERGEHEVDEEDQSVNADAKSKFTSTDVQSSGNVIMSSSQLQENAAQLNCEDNNDGIVLGKVVNISMIDPGGTGQQPDNSNVKTKDKVSEVTEGMQKKKLQDAIGITVPLIPVQMQLSNMHGKKEVAHQTHEANIVEVLSSGKVLGNPNANHAKQEWMQTRRNKYQRDRRGYIIEEVKEKGDNKGKGKINEEFKFVKKEAVDKVLESVKNPTLSGILAKGDQALAQYPDHSRDGINKELTIDWVHRRFGTDKEELRQLNVTTNQSCQEVPSQTCEEYGQLDGVNEVNSARTLWSEEVQEIDDQKGATGKAEDNENRQTIQEQITGNTVQATVNPSSSKTKVDCSLSSTIGNLVKSIGEGSGSLKGAINQGGSVAAPLPLEKGNGTVTSHKTGEIVAFVDGVPVYVEEKGGDEGVPRDVRKDTVSSDHQTDQGKGGDFNGTVTQTVLDHCATVNPNLGSVYELQYKMMQGKMIEVSSNPQQVEAAITPYEPTKHALVAKEIAALPMVSSSGTGSPLQIKVNIPLKSPNQMLHDIITHQELPIEIQTAVDQQNQLEEEGDDESTAENFKDVMREGRCISYSSY</sequence>
<evidence type="ECO:0000256" key="1">
    <source>
        <dbReference type="SAM" id="MobiDB-lite"/>
    </source>
</evidence>
<dbReference type="EMBL" id="MJEQ01004627">
    <property type="protein sequence ID" value="OIT21067.1"/>
    <property type="molecule type" value="Genomic_DNA"/>
</dbReference>
<evidence type="ECO:0000313" key="2">
    <source>
        <dbReference type="EMBL" id="OIT21067.1"/>
    </source>
</evidence>
<dbReference type="AlphaFoldDB" id="A0A1J6KE17"/>
<protein>
    <submittedName>
        <fullName evidence="2">Uncharacterized protein</fullName>
    </submittedName>
</protein>
<feature type="region of interest" description="Disordered" evidence="1">
    <location>
        <begin position="253"/>
        <end position="308"/>
    </location>
</feature>
<evidence type="ECO:0000313" key="3">
    <source>
        <dbReference type="Proteomes" id="UP000187609"/>
    </source>
</evidence>
<dbReference type="Gramene" id="OIT21067">
    <property type="protein sequence ID" value="OIT21067"/>
    <property type="gene ID" value="A4A49_49739"/>
</dbReference>
<feature type="compositionally biased region" description="Basic and acidic residues" evidence="1">
    <location>
        <begin position="257"/>
        <end position="270"/>
    </location>
</feature>
<organism evidence="2 3">
    <name type="scientific">Nicotiana attenuata</name>
    <name type="common">Coyote tobacco</name>
    <dbReference type="NCBI Taxonomy" id="49451"/>
    <lineage>
        <taxon>Eukaryota</taxon>
        <taxon>Viridiplantae</taxon>
        <taxon>Streptophyta</taxon>
        <taxon>Embryophyta</taxon>
        <taxon>Tracheophyta</taxon>
        <taxon>Spermatophyta</taxon>
        <taxon>Magnoliopsida</taxon>
        <taxon>eudicotyledons</taxon>
        <taxon>Gunneridae</taxon>
        <taxon>Pentapetalae</taxon>
        <taxon>asterids</taxon>
        <taxon>lamiids</taxon>
        <taxon>Solanales</taxon>
        <taxon>Solanaceae</taxon>
        <taxon>Nicotianoideae</taxon>
        <taxon>Nicotianeae</taxon>
        <taxon>Nicotiana</taxon>
    </lineage>
</organism>
<name>A0A1J6KE17_NICAT</name>
<dbReference type="Proteomes" id="UP000187609">
    <property type="component" value="Unassembled WGS sequence"/>
</dbReference>
<proteinExistence type="predicted"/>
<keyword evidence="3" id="KW-1185">Reference proteome</keyword>
<accession>A0A1J6KE17</accession>
<feature type="compositionally biased region" description="Polar residues" evidence="1">
    <location>
        <begin position="271"/>
        <end position="282"/>
    </location>
</feature>
<comment type="caution">
    <text evidence="2">The sequence shown here is derived from an EMBL/GenBank/DDBJ whole genome shotgun (WGS) entry which is preliminary data.</text>
</comment>